<feature type="chain" id="PRO_5025455210" evidence="1">
    <location>
        <begin position="20"/>
        <end position="96"/>
    </location>
</feature>
<reference evidence="2" key="1">
    <citation type="journal article" date="2019" name="Sci. Rep.">
        <title>Draft genome of Tanacetum cinerariifolium, the natural source of mosquito coil.</title>
        <authorList>
            <person name="Yamashiro T."/>
            <person name="Shiraishi A."/>
            <person name="Satake H."/>
            <person name="Nakayama K."/>
        </authorList>
    </citation>
    <scope>NUCLEOTIDE SEQUENCE</scope>
</reference>
<dbReference type="AlphaFoldDB" id="A0A699SE96"/>
<evidence type="ECO:0000256" key="1">
    <source>
        <dbReference type="SAM" id="SignalP"/>
    </source>
</evidence>
<comment type="caution">
    <text evidence="2">The sequence shown here is derived from an EMBL/GenBank/DDBJ whole genome shotgun (WGS) entry which is preliminary data.</text>
</comment>
<feature type="non-terminal residue" evidence="2">
    <location>
        <position position="1"/>
    </location>
</feature>
<name>A0A699SE96_TANCI</name>
<keyword evidence="1" id="KW-0732">Signal</keyword>
<dbReference type="EMBL" id="BKCJ011153339">
    <property type="protein sequence ID" value="GFC95245.1"/>
    <property type="molecule type" value="Genomic_DNA"/>
</dbReference>
<feature type="signal peptide" evidence="1">
    <location>
        <begin position="1"/>
        <end position="19"/>
    </location>
</feature>
<sequence>RLVVAAVVAMVMVVTVRHGGDDGTMVKMVDLMVWDVDDDDGGGEVMMKVLVVTAVAWQRRWCDGDGVEMWMCWRLLEKEADDDGWRPVTGGQNLAG</sequence>
<accession>A0A699SE96</accession>
<proteinExistence type="predicted"/>
<evidence type="ECO:0000313" key="2">
    <source>
        <dbReference type="EMBL" id="GFC95245.1"/>
    </source>
</evidence>
<protein>
    <submittedName>
        <fullName evidence="2">Uncharacterized protein</fullName>
    </submittedName>
</protein>
<organism evidence="2">
    <name type="scientific">Tanacetum cinerariifolium</name>
    <name type="common">Dalmatian daisy</name>
    <name type="synonym">Chrysanthemum cinerariifolium</name>
    <dbReference type="NCBI Taxonomy" id="118510"/>
    <lineage>
        <taxon>Eukaryota</taxon>
        <taxon>Viridiplantae</taxon>
        <taxon>Streptophyta</taxon>
        <taxon>Embryophyta</taxon>
        <taxon>Tracheophyta</taxon>
        <taxon>Spermatophyta</taxon>
        <taxon>Magnoliopsida</taxon>
        <taxon>eudicotyledons</taxon>
        <taxon>Gunneridae</taxon>
        <taxon>Pentapetalae</taxon>
        <taxon>asterids</taxon>
        <taxon>campanulids</taxon>
        <taxon>Asterales</taxon>
        <taxon>Asteraceae</taxon>
        <taxon>Asteroideae</taxon>
        <taxon>Anthemideae</taxon>
        <taxon>Anthemidinae</taxon>
        <taxon>Tanacetum</taxon>
    </lineage>
</organism>
<gene>
    <name evidence="2" type="ORF">Tci_867215</name>
</gene>